<sequence>MAIDDLPMPVVTFLNAVGIKWPYINEDSLSHLATLTREFGKAVDQTHQDATQAVAGIAQGYQGAATQAMSSGWSHLSSTHVEELVAACDVMAVAIDAWAAYVVVQKGQALVQLIELAISYATALAAAPETFGASLAALPGLEEIGEAIGNSLIQDLEMYVQGKVIEAASKPLVAKVETMLQGLDWSNAPGGTDPLGGGSISLDKEVVDQHVSLLRQHAATMRSHAETFQSQADGIEF</sequence>
<comment type="caution">
    <text evidence="2">The sequence shown here is derived from an EMBL/GenBank/DDBJ whole genome shotgun (WGS) entry which is preliminary data.</text>
</comment>
<dbReference type="AlphaFoldDB" id="A0A941EK84"/>
<reference evidence="2" key="1">
    <citation type="submission" date="2021-04" db="EMBL/GenBank/DDBJ databases">
        <title>Genome based classification of Actinospica acidithermotolerans sp. nov., an actinobacterium isolated from an Indonesian hot spring.</title>
        <authorList>
            <person name="Kusuma A.B."/>
            <person name="Putra K.E."/>
            <person name="Nafisah S."/>
            <person name="Loh J."/>
            <person name="Nouioui I."/>
            <person name="Goodfellow M."/>
        </authorList>
    </citation>
    <scope>NUCLEOTIDE SEQUENCE</scope>
    <source>
        <strain evidence="2">CSCA 57</strain>
    </source>
</reference>
<dbReference type="EMBL" id="JAGSOG010000018">
    <property type="protein sequence ID" value="MBR7832891.1"/>
    <property type="molecule type" value="Genomic_DNA"/>
</dbReference>
<evidence type="ECO:0000313" key="3">
    <source>
        <dbReference type="Proteomes" id="UP000675781"/>
    </source>
</evidence>
<dbReference type="Proteomes" id="UP000675781">
    <property type="component" value="Unassembled WGS sequence"/>
</dbReference>
<dbReference type="InterPro" id="IPR057746">
    <property type="entry name" value="CpnT-like_N"/>
</dbReference>
<dbReference type="Pfam" id="PF25547">
    <property type="entry name" value="WXG100_2"/>
    <property type="match status" value="1"/>
</dbReference>
<name>A0A941EK84_9ACTN</name>
<accession>A0A941EK84</accession>
<protein>
    <recommendedName>
        <fullName evidence="1">Outer membrane channel protein CpnT-like N-terminal domain-containing protein</fullName>
    </recommendedName>
</protein>
<organism evidence="2 3">
    <name type="scientific">Actinospica durhamensis</name>
    <dbReference type="NCBI Taxonomy" id="1508375"/>
    <lineage>
        <taxon>Bacteria</taxon>
        <taxon>Bacillati</taxon>
        <taxon>Actinomycetota</taxon>
        <taxon>Actinomycetes</taxon>
        <taxon>Catenulisporales</taxon>
        <taxon>Actinospicaceae</taxon>
        <taxon>Actinospica</taxon>
    </lineage>
</organism>
<evidence type="ECO:0000259" key="1">
    <source>
        <dbReference type="Pfam" id="PF25547"/>
    </source>
</evidence>
<proteinExistence type="predicted"/>
<gene>
    <name evidence="2" type="ORF">KDL01_06435</name>
</gene>
<keyword evidence="3" id="KW-1185">Reference proteome</keyword>
<dbReference type="RefSeq" id="WP_212527415.1">
    <property type="nucleotide sequence ID" value="NZ_JAGSOG010000018.1"/>
</dbReference>
<feature type="domain" description="Outer membrane channel protein CpnT-like N-terminal" evidence="1">
    <location>
        <begin position="16"/>
        <end position="137"/>
    </location>
</feature>
<evidence type="ECO:0000313" key="2">
    <source>
        <dbReference type="EMBL" id="MBR7832891.1"/>
    </source>
</evidence>